<dbReference type="SMART" id="SM00354">
    <property type="entry name" value="HTH_LACI"/>
    <property type="match status" value="1"/>
</dbReference>
<proteinExistence type="predicted"/>
<evidence type="ECO:0000256" key="2">
    <source>
        <dbReference type="ARBA" id="ARBA00023125"/>
    </source>
</evidence>
<dbReference type="InterPro" id="IPR010982">
    <property type="entry name" value="Lambda_DNA-bd_dom_sf"/>
</dbReference>
<dbReference type="CDD" id="cd01392">
    <property type="entry name" value="HTH_LacI"/>
    <property type="match status" value="1"/>
</dbReference>
<dbReference type="PANTHER" id="PTHR30146">
    <property type="entry name" value="LACI-RELATED TRANSCRIPTIONAL REPRESSOR"/>
    <property type="match status" value="1"/>
</dbReference>
<dbReference type="PROSITE" id="PS00356">
    <property type="entry name" value="HTH_LACI_1"/>
    <property type="match status" value="1"/>
</dbReference>
<dbReference type="InterPro" id="IPR046335">
    <property type="entry name" value="LacI/GalR-like_sensor"/>
</dbReference>
<evidence type="ECO:0000256" key="1">
    <source>
        <dbReference type="ARBA" id="ARBA00023015"/>
    </source>
</evidence>
<dbReference type="Proteomes" id="UP001254165">
    <property type="component" value="Unassembled WGS sequence"/>
</dbReference>
<dbReference type="SUPFAM" id="SSF47413">
    <property type="entry name" value="lambda repressor-like DNA-binding domains"/>
    <property type="match status" value="1"/>
</dbReference>
<keyword evidence="6" id="KW-1185">Reference proteome</keyword>
<dbReference type="GO" id="GO:0003677">
    <property type="term" value="F:DNA binding"/>
    <property type="evidence" value="ECO:0007669"/>
    <property type="project" value="UniProtKB-KW"/>
</dbReference>
<sequence>MKKKRCTIYDVAKHAGVSITTVSRVLNDPRKVNPATRKRVLSSIDALGFVPAAEARARTKKGRIGVITPFFTAPSFIQRIRGIASALPPNKFELIIYTVDSAETLRQYLSTLPLTGNLDGLIIISLPIQDAEARWLIKHDLPTVLIEYPHPELSCVEIDDVEGGRMAAEYLIKKGHRRIAFLGDTDLPEYAIHPVSLRLTGFRQALKEHHIELPDEFVRLAPYTQEQTRQVAIELLSLPHPPTAIFAATDFQALGVLKVARQLNVAVPEQLAILGFDDLDMAEYADLTTISQHLDESGRLAVEILIAQIESPSQIPRHVKLPLNLIERKTA</sequence>
<organism evidence="5 6">
    <name type="scientific">Thermanaerothrix solaris</name>
    <dbReference type="NCBI Taxonomy" id="3058434"/>
    <lineage>
        <taxon>Bacteria</taxon>
        <taxon>Bacillati</taxon>
        <taxon>Chloroflexota</taxon>
        <taxon>Anaerolineae</taxon>
        <taxon>Anaerolineales</taxon>
        <taxon>Anaerolineaceae</taxon>
        <taxon>Thermanaerothrix</taxon>
    </lineage>
</organism>
<evidence type="ECO:0000313" key="6">
    <source>
        <dbReference type="Proteomes" id="UP001254165"/>
    </source>
</evidence>
<feature type="domain" description="HTH lacI-type" evidence="4">
    <location>
        <begin position="7"/>
        <end position="60"/>
    </location>
</feature>
<dbReference type="Pfam" id="PF00356">
    <property type="entry name" value="LacI"/>
    <property type="match status" value="1"/>
</dbReference>
<keyword evidence="2 5" id="KW-0238">DNA-binding</keyword>
<dbReference type="PRINTS" id="PR00036">
    <property type="entry name" value="HTHLACI"/>
</dbReference>
<dbReference type="Gene3D" id="3.40.50.2300">
    <property type="match status" value="2"/>
</dbReference>
<dbReference type="EMBL" id="JAUHMF010000001">
    <property type="protein sequence ID" value="MDT8898191.1"/>
    <property type="molecule type" value="Genomic_DNA"/>
</dbReference>
<evidence type="ECO:0000259" key="4">
    <source>
        <dbReference type="PROSITE" id="PS50932"/>
    </source>
</evidence>
<dbReference type="PROSITE" id="PS50932">
    <property type="entry name" value="HTH_LACI_2"/>
    <property type="match status" value="1"/>
</dbReference>
<dbReference type="SUPFAM" id="SSF53822">
    <property type="entry name" value="Periplasmic binding protein-like I"/>
    <property type="match status" value="1"/>
</dbReference>
<dbReference type="RefSeq" id="WP_315624836.1">
    <property type="nucleotide sequence ID" value="NZ_JAUHMF010000001.1"/>
</dbReference>
<reference evidence="5 6" key="1">
    <citation type="submission" date="2023-07" db="EMBL/GenBank/DDBJ databases">
        <title>Novel species of Thermanaerothrix with wide hydrolytic capabilities.</title>
        <authorList>
            <person name="Zayulina K.S."/>
            <person name="Podosokorskaya O.A."/>
            <person name="Elcheninov A.G."/>
        </authorList>
    </citation>
    <scope>NUCLEOTIDE SEQUENCE [LARGE SCALE GENOMIC DNA]</scope>
    <source>
        <strain evidence="5 6">4228-RoL</strain>
    </source>
</reference>
<dbReference type="PANTHER" id="PTHR30146:SF109">
    <property type="entry name" value="HTH-TYPE TRANSCRIPTIONAL REGULATOR GALS"/>
    <property type="match status" value="1"/>
</dbReference>
<keyword evidence="1" id="KW-0805">Transcription regulation</keyword>
<evidence type="ECO:0000256" key="3">
    <source>
        <dbReference type="ARBA" id="ARBA00023163"/>
    </source>
</evidence>
<dbReference type="InterPro" id="IPR000843">
    <property type="entry name" value="HTH_LacI"/>
</dbReference>
<comment type="caution">
    <text evidence="5">The sequence shown here is derived from an EMBL/GenBank/DDBJ whole genome shotgun (WGS) entry which is preliminary data.</text>
</comment>
<evidence type="ECO:0000313" key="5">
    <source>
        <dbReference type="EMBL" id="MDT8898191.1"/>
    </source>
</evidence>
<dbReference type="Gene3D" id="1.10.260.40">
    <property type="entry name" value="lambda repressor-like DNA-binding domains"/>
    <property type="match status" value="1"/>
</dbReference>
<keyword evidence="3" id="KW-0804">Transcription</keyword>
<name>A0ABU3NQR9_9CHLR</name>
<dbReference type="InterPro" id="IPR028082">
    <property type="entry name" value="Peripla_BP_I"/>
</dbReference>
<dbReference type="CDD" id="cd06267">
    <property type="entry name" value="PBP1_LacI_sugar_binding-like"/>
    <property type="match status" value="1"/>
</dbReference>
<gene>
    <name evidence="5" type="ORF">QYE77_07910</name>
</gene>
<accession>A0ABU3NQR9</accession>
<protein>
    <submittedName>
        <fullName evidence="5">LacI family DNA-binding transcriptional regulator</fullName>
    </submittedName>
</protein>
<dbReference type="Pfam" id="PF13377">
    <property type="entry name" value="Peripla_BP_3"/>
    <property type="match status" value="1"/>
</dbReference>